<feature type="region of interest" description="Disordered" evidence="1">
    <location>
        <begin position="77"/>
        <end position="142"/>
    </location>
</feature>
<dbReference type="InParanoid" id="A0A165PMD5"/>
<sequence length="142" mass="15810">MDAIHPQSAEALLGEVAVVVDLTVVVEVVVATPMEMEEVGHLTTMKGAMTEEESQEMMGLQAQMEATVSMDIGKNEKMHAMEDDAPEENGDAHTVQDDIDEQYPDGQPDQAEDQEYEEYNPDTYEGLQYKLPEDAEDHLGYM</sequence>
<gene>
    <name evidence="2" type="ORF">NEOLEDRAFT_1181873</name>
</gene>
<dbReference type="EMBL" id="KV425609">
    <property type="protein sequence ID" value="KZT21245.1"/>
    <property type="molecule type" value="Genomic_DNA"/>
</dbReference>
<evidence type="ECO:0000256" key="1">
    <source>
        <dbReference type="SAM" id="MobiDB-lite"/>
    </source>
</evidence>
<accession>A0A165PMD5</accession>
<organism evidence="2 3">
    <name type="scientific">Neolentinus lepideus HHB14362 ss-1</name>
    <dbReference type="NCBI Taxonomy" id="1314782"/>
    <lineage>
        <taxon>Eukaryota</taxon>
        <taxon>Fungi</taxon>
        <taxon>Dikarya</taxon>
        <taxon>Basidiomycota</taxon>
        <taxon>Agaricomycotina</taxon>
        <taxon>Agaricomycetes</taxon>
        <taxon>Gloeophyllales</taxon>
        <taxon>Gloeophyllaceae</taxon>
        <taxon>Neolentinus</taxon>
    </lineage>
</organism>
<proteinExistence type="predicted"/>
<protein>
    <submittedName>
        <fullName evidence="2">Uncharacterized protein</fullName>
    </submittedName>
</protein>
<keyword evidence="3" id="KW-1185">Reference proteome</keyword>
<name>A0A165PMD5_9AGAM</name>
<evidence type="ECO:0000313" key="2">
    <source>
        <dbReference type="EMBL" id="KZT21245.1"/>
    </source>
</evidence>
<evidence type="ECO:0000313" key="3">
    <source>
        <dbReference type="Proteomes" id="UP000076761"/>
    </source>
</evidence>
<dbReference type="AlphaFoldDB" id="A0A165PMD5"/>
<feature type="compositionally biased region" description="Acidic residues" evidence="1">
    <location>
        <begin position="110"/>
        <end position="120"/>
    </location>
</feature>
<dbReference type="Proteomes" id="UP000076761">
    <property type="component" value="Unassembled WGS sequence"/>
</dbReference>
<reference evidence="2 3" key="1">
    <citation type="journal article" date="2016" name="Mol. Biol. Evol.">
        <title>Comparative Genomics of Early-Diverging Mushroom-Forming Fungi Provides Insights into the Origins of Lignocellulose Decay Capabilities.</title>
        <authorList>
            <person name="Nagy L.G."/>
            <person name="Riley R."/>
            <person name="Tritt A."/>
            <person name="Adam C."/>
            <person name="Daum C."/>
            <person name="Floudas D."/>
            <person name="Sun H."/>
            <person name="Yadav J.S."/>
            <person name="Pangilinan J."/>
            <person name="Larsson K.H."/>
            <person name="Matsuura K."/>
            <person name="Barry K."/>
            <person name="Labutti K."/>
            <person name="Kuo R."/>
            <person name="Ohm R.A."/>
            <person name="Bhattacharya S.S."/>
            <person name="Shirouzu T."/>
            <person name="Yoshinaga Y."/>
            <person name="Martin F.M."/>
            <person name="Grigoriev I.V."/>
            <person name="Hibbett D.S."/>
        </authorList>
    </citation>
    <scope>NUCLEOTIDE SEQUENCE [LARGE SCALE GENOMIC DNA]</scope>
    <source>
        <strain evidence="2 3">HHB14362 ss-1</strain>
    </source>
</reference>
<feature type="compositionally biased region" description="Basic and acidic residues" evidence="1">
    <location>
        <begin position="131"/>
        <end position="142"/>
    </location>
</feature>